<dbReference type="Proteomes" id="UP000053958">
    <property type="component" value="Unassembled WGS sequence"/>
</dbReference>
<reference evidence="2 3" key="1">
    <citation type="submission" date="2015-04" db="EMBL/GenBank/DDBJ databases">
        <authorList>
            <person name="Heijne W.H."/>
            <person name="Fedorova N.D."/>
            <person name="Nierman W.C."/>
            <person name="Vollebregt A.W."/>
            <person name="Zhao Z."/>
            <person name="Wu L."/>
            <person name="Kumar M."/>
            <person name="Stam H."/>
            <person name="van den Berg M.A."/>
            <person name="Pel H.J."/>
        </authorList>
    </citation>
    <scope>NUCLEOTIDE SEQUENCE [LARGE SCALE GENOMIC DNA]</scope>
    <source>
        <strain evidence="2 3">CBS 393.64</strain>
    </source>
</reference>
<gene>
    <name evidence="2" type="ORF">T310_6611</name>
</gene>
<keyword evidence="3" id="KW-1185">Reference proteome</keyword>
<dbReference type="GeneID" id="25318912"/>
<organism evidence="2 3">
    <name type="scientific">Rasamsonia emersonii (strain ATCC 16479 / CBS 393.64 / IMI 116815)</name>
    <dbReference type="NCBI Taxonomy" id="1408163"/>
    <lineage>
        <taxon>Eukaryota</taxon>
        <taxon>Fungi</taxon>
        <taxon>Dikarya</taxon>
        <taxon>Ascomycota</taxon>
        <taxon>Pezizomycotina</taxon>
        <taxon>Eurotiomycetes</taxon>
        <taxon>Eurotiomycetidae</taxon>
        <taxon>Eurotiales</taxon>
        <taxon>Trichocomaceae</taxon>
        <taxon>Rasamsonia</taxon>
    </lineage>
</organism>
<comment type="caution">
    <text evidence="2">The sequence shown here is derived from an EMBL/GenBank/DDBJ whole genome shotgun (WGS) entry which is preliminary data.</text>
</comment>
<dbReference type="RefSeq" id="XP_013326022.1">
    <property type="nucleotide sequence ID" value="XM_013470568.1"/>
</dbReference>
<dbReference type="STRING" id="1408163.A0A0F4YMT1"/>
<proteinExistence type="predicted"/>
<dbReference type="InterPro" id="IPR011009">
    <property type="entry name" value="Kinase-like_dom_sf"/>
</dbReference>
<dbReference type="SUPFAM" id="SSF56112">
    <property type="entry name" value="Protein kinase-like (PK-like)"/>
    <property type="match status" value="1"/>
</dbReference>
<dbReference type="AlphaFoldDB" id="A0A0F4YMT1"/>
<name>A0A0F4YMT1_RASE3</name>
<evidence type="ECO:0000256" key="1">
    <source>
        <dbReference type="SAM" id="MobiDB-lite"/>
    </source>
</evidence>
<dbReference type="OrthoDB" id="5134445at2759"/>
<sequence>MQFLRLLRRPSPGRGDDNALHVHEVELGQPPPVPCAQRLDEEPRRDNNGDEHDSIDIPRRAEGVGGRLNYDGSWSSVLQQHDLGRGKSNHGVVYDRRQDGLDASETAGVVHSLRGLYQVPSHYTISFFCLHQSISLHKSKWNMKNRMRQTLSQNCAPMTTWLKKKEKPRMLLKMKHISITTCRNSMKQKLKYKRLKDIQGRDVPLFLGRVTMPGYSSQSMAVSKYVDCPGILLQYIEGFPLTDPASYAPKETWQNICEDAIRIVNIIGDRDTLNEDVKPRNFIVHKEPVGSHFKVFMIDFALCKFRRQDQDEQDWREWKAMQDEEGAVGYVMQRYLTGGFIYHRSARYLKLDEEFKMEEE</sequence>
<protein>
    <recommendedName>
        <fullName evidence="4">Protein kinase domain-containing protein</fullName>
    </recommendedName>
</protein>
<evidence type="ECO:0000313" key="3">
    <source>
        <dbReference type="Proteomes" id="UP000053958"/>
    </source>
</evidence>
<accession>A0A0F4YMT1</accession>
<evidence type="ECO:0000313" key="2">
    <source>
        <dbReference type="EMBL" id="KKA19410.1"/>
    </source>
</evidence>
<dbReference type="EMBL" id="LASV01000351">
    <property type="protein sequence ID" value="KKA19410.1"/>
    <property type="molecule type" value="Genomic_DNA"/>
</dbReference>
<feature type="compositionally biased region" description="Basic and acidic residues" evidence="1">
    <location>
        <begin position="38"/>
        <end position="62"/>
    </location>
</feature>
<feature type="region of interest" description="Disordered" evidence="1">
    <location>
        <begin position="23"/>
        <end position="62"/>
    </location>
</feature>
<evidence type="ECO:0008006" key="4">
    <source>
        <dbReference type="Google" id="ProtNLM"/>
    </source>
</evidence>